<evidence type="ECO:0000313" key="2">
    <source>
        <dbReference type="EMBL" id="TAY50588.1"/>
    </source>
</evidence>
<feature type="compositionally biased region" description="Basic and acidic residues" evidence="1">
    <location>
        <begin position="32"/>
        <end position="42"/>
    </location>
</feature>
<dbReference type="AlphaFoldDB" id="A0A7M3DPJ8"/>
<dbReference type="EMBL" id="SIOP01000001">
    <property type="protein sequence ID" value="TAY50588.1"/>
    <property type="molecule type" value="Genomic_DNA"/>
</dbReference>
<proteinExistence type="predicted"/>
<name>A0A7M3DPJ8_RHILE</name>
<evidence type="ECO:0000256" key="1">
    <source>
        <dbReference type="SAM" id="MobiDB-lite"/>
    </source>
</evidence>
<dbReference type="Proteomes" id="UP000292974">
    <property type="component" value="Unassembled WGS sequence"/>
</dbReference>
<sequence length="76" mass="8392">MSCAIASAGAKGSSAIRKSTPARCSRSRIVRRRADPQRRASFETRKGRCSTLNCRIVLSSNRFRFKGLCLVLTRCG</sequence>
<protein>
    <submittedName>
        <fullName evidence="2">Uncharacterized protein</fullName>
    </submittedName>
</protein>
<feature type="compositionally biased region" description="Low complexity" evidence="1">
    <location>
        <begin position="1"/>
        <end position="19"/>
    </location>
</feature>
<gene>
    <name evidence="2" type="ORF">ELH90_02105</name>
</gene>
<evidence type="ECO:0000313" key="3">
    <source>
        <dbReference type="Proteomes" id="UP000292974"/>
    </source>
</evidence>
<feature type="region of interest" description="Disordered" evidence="1">
    <location>
        <begin position="1"/>
        <end position="42"/>
    </location>
</feature>
<comment type="caution">
    <text evidence="2">The sequence shown here is derived from an EMBL/GenBank/DDBJ whole genome shotgun (WGS) entry which is preliminary data.</text>
</comment>
<organism evidence="2 3">
    <name type="scientific">Rhizobium leguminosarum</name>
    <dbReference type="NCBI Taxonomy" id="384"/>
    <lineage>
        <taxon>Bacteria</taxon>
        <taxon>Pseudomonadati</taxon>
        <taxon>Pseudomonadota</taxon>
        <taxon>Alphaproteobacteria</taxon>
        <taxon>Hyphomicrobiales</taxon>
        <taxon>Rhizobiaceae</taxon>
        <taxon>Rhizobium/Agrobacterium group</taxon>
        <taxon>Rhizobium</taxon>
    </lineage>
</organism>
<reference evidence="2 3" key="1">
    <citation type="submission" date="2019-02" db="EMBL/GenBank/DDBJ databases">
        <title>The genomic architecture of introgression among sibling species of bacteria.</title>
        <authorList>
            <person name="Cavassim M.I.A."/>
            <person name="Moeskjaer S."/>
            <person name="Moslemi C."/>
            <person name="Fields B."/>
            <person name="Bachmann A."/>
            <person name="Vilhjalmsson B."/>
            <person name="Schierup M.H."/>
            <person name="Young J.P.W."/>
            <person name="Andersen S.U."/>
        </authorList>
    </citation>
    <scope>NUCLEOTIDE SEQUENCE [LARGE SCALE GENOMIC DNA]</scope>
    <source>
        <strain evidence="2 3">SM135B</strain>
    </source>
</reference>
<accession>A0A7M3DPJ8</accession>